<evidence type="ECO:0000256" key="57">
    <source>
        <dbReference type="ARBA" id="ARBA00052647"/>
    </source>
</evidence>
<evidence type="ECO:0000256" key="39">
    <source>
        <dbReference type="ARBA" id="ARBA00044653"/>
    </source>
</evidence>
<evidence type="ECO:0000256" key="37">
    <source>
        <dbReference type="ARBA" id="ARBA00034018"/>
    </source>
</evidence>
<dbReference type="HOGENOM" id="CLU_000604_27_1_1"/>
<dbReference type="EC" id="5.6.1.6" evidence="9"/>
<comment type="catalytic activity">
    <reaction evidence="32">
        <text>chloride(in) = chloride(out)</text>
        <dbReference type="Rhea" id="RHEA:29823"/>
        <dbReference type="ChEBI" id="CHEBI:17996"/>
    </reaction>
</comment>
<evidence type="ECO:0000256" key="29">
    <source>
        <dbReference type="ARBA" id="ARBA00023235"/>
    </source>
</evidence>
<evidence type="ECO:0000256" key="43">
    <source>
        <dbReference type="ARBA" id="ARBA00048007"/>
    </source>
</evidence>
<comment type="catalytic activity">
    <reaction evidence="51">
        <text>prostaglandin E2(in) + ATP + H2O = prostaglandin E2(out) + ADP + phosphate + H(+)</text>
        <dbReference type="Rhea" id="RHEA:66388"/>
        <dbReference type="ChEBI" id="CHEBI:15377"/>
        <dbReference type="ChEBI" id="CHEBI:15378"/>
        <dbReference type="ChEBI" id="CHEBI:30616"/>
        <dbReference type="ChEBI" id="CHEBI:43474"/>
        <dbReference type="ChEBI" id="CHEBI:456216"/>
        <dbReference type="ChEBI" id="CHEBI:606564"/>
    </reaction>
    <physiologicalReaction direction="left-to-right" evidence="51">
        <dbReference type="Rhea" id="RHEA:66389"/>
    </physiologicalReaction>
</comment>
<comment type="catalytic activity">
    <reaction evidence="37">
        <text>ATP + H2O + xenobioticSide 1 = ADP + phosphate + xenobioticSide 2.</text>
        <dbReference type="EC" id="7.6.2.2"/>
    </reaction>
</comment>
<comment type="catalytic activity">
    <reaction evidence="44">
        <text>urate(in) + ATP + H2O = urate(out) + ADP + phosphate + H(+)</text>
        <dbReference type="Rhea" id="RHEA:16461"/>
        <dbReference type="ChEBI" id="CHEBI:15377"/>
        <dbReference type="ChEBI" id="CHEBI:15378"/>
        <dbReference type="ChEBI" id="CHEBI:17775"/>
        <dbReference type="ChEBI" id="CHEBI:30616"/>
        <dbReference type="ChEBI" id="CHEBI:43474"/>
        <dbReference type="ChEBI" id="CHEBI:456216"/>
    </reaction>
    <physiologicalReaction direction="left-to-right" evidence="44">
        <dbReference type="Rhea" id="RHEA:16462"/>
    </physiologicalReaction>
</comment>
<dbReference type="eggNOG" id="KOG0054">
    <property type="taxonomic scope" value="Eukaryota"/>
</dbReference>
<evidence type="ECO:0000256" key="2">
    <source>
        <dbReference type="ARBA" id="ARBA00004195"/>
    </source>
</evidence>
<evidence type="ECO:0000256" key="7">
    <source>
        <dbReference type="ARBA" id="ARBA00009118"/>
    </source>
</evidence>
<evidence type="ECO:0000256" key="15">
    <source>
        <dbReference type="ARBA" id="ARBA00022741"/>
    </source>
</evidence>
<keyword evidence="12" id="KW-1003">Cell membrane</keyword>
<keyword evidence="14 63" id="KW-0812">Transmembrane</keyword>
<evidence type="ECO:0000256" key="47">
    <source>
        <dbReference type="ARBA" id="ARBA00050626"/>
    </source>
</evidence>
<evidence type="ECO:0000256" key="17">
    <source>
        <dbReference type="ARBA" id="ARBA00022824"/>
    </source>
</evidence>
<evidence type="ECO:0000259" key="64">
    <source>
        <dbReference type="PROSITE" id="PS50893"/>
    </source>
</evidence>
<dbReference type="GO" id="GO:0016887">
    <property type="term" value="F:ATP hydrolysis activity"/>
    <property type="evidence" value="ECO:0007669"/>
    <property type="project" value="InterPro"/>
</dbReference>
<evidence type="ECO:0000256" key="19">
    <source>
        <dbReference type="ARBA" id="ARBA00022843"/>
    </source>
</evidence>
<dbReference type="GO" id="GO:0015431">
    <property type="term" value="F:ABC-type glutathione S-conjugate transporter activity"/>
    <property type="evidence" value="ECO:0007669"/>
    <property type="project" value="UniProtKB-EC"/>
</dbReference>
<dbReference type="Gene3D" id="1.20.1560.10">
    <property type="entry name" value="ABC transporter type 1, transmembrane domain"/>
    <property type="match status" value="2"/>
</dbReference>
<evidence type="ECO:0000256" key="13">
    <source>
        <dbReference type="ARBA" id="ARBA00022553"/>
    </source>
</evidence>
<dbReference type="AlphaFoldDB" id="F1RP55"/>
<dbReference type="GO" id="GO:0034707">
    <property type="term" value="C:chloride channel complex"/>
    <property type="evidence" value="ECO:0007669"/>
    <property type="project" value="UniProtKB-KW"/>
</dbReference>
<dbReference type="Pfam" id="PF00005">
    <property type="entry name" value="ABC_tran"/>
    <property type="match status" value="2"/>
</dbReference>
<dbReference type="PROSITE" id="PS00211">
    <property type="entry name" value="ABC_TRANSPORTER_1"/>
    <property type="match status" value="2"/>
</dbReference>
<evidence type="ECO:0000256" key="33">
    <source>
        <dbReference type="ARBA" id="ARBA00024220"/>
    </source>
</evidence>
<keyword evidence="18" id="KW-0067">ATP-binding</keyword>
<keyword evidence="27" id="KW-0325">Glycoprotein</keyword>
<dbReference type="EC" id="7.6.2.3" evidence="33"/>
<comment type="catalytic activity">
    <reaction evidence="42">
        <text>17beta-estradiol 17-O-(beta-D-glucuronate)(in) + ATP + H2O = 17beta-estradiol 17-O-(beta-D-glucuronate)(out) + ADP + phosphate + H(+)</text>
        <dbReference type="Rhea" id="RHEA:60128"/>
        <dbReference type="ChEBI" id="CHEBI:15377"/>
        <dbReference type="ChEBI" id="CHEBI:15378"/>
        <dbReference type="ChEBI" id="CHEBI:30616"/>
        <dbReference type="ChEBI" id="CHEBI:43474"/>
        <dbReference type="ChEBI" id="CHEBI:82961"/>
        <dbReference type="ChEBI" id="CHEBI:456216"/>
    </reaction>
    <physiologicalReaction direction="left-to-right" evidence="42">
        <dbReference type="Rhea" id="RHEA:60129"/>
    </physiologicalReaction>
</comment>
<evidence type="ECO:0000256" key="4">
    <source>
        <dbReference type="ARBA" id="ARBA00004477"/>
    </source>
</evidence>
<feature type="domain" description="ABC transmembrane type-1" evidence="65">
    <location>
        <begin position="583"/>
        <end position="873"/>
    </location>
</feature>
<feature type="domain" description="ABC transmembrane type-1" evidence="65">
    <location>
        <begin position="93"/>
        <end position="358"/>
    </location>
</feature>
<dbReference type="PROSITE" id="PS50929">
    <property type="entry name" value="ABC_TM1F"/>
    <property type="match status" value="2"/>
</dbReference>
<comment type="cofactor">
    <cofactor evidence="1">
        <name>Mg(2+)</name>
        <dbReference type="ChEBI" id="CHEBI:18420"/>
    </cofactor>
</comment>
<comment type="catalytic activity">
    <reaction evidence="56">
        <text>glycocholate(in) + glutathione(in) + ATP + H2O = glycocholate(out) + glutathione(out) + ADP + phosphate + H(+)</text>
        <dbReference type="Rhea" id="RHEA:66400"/>
        <dbReference type="ChEBI" id="CHEBI:15377"/>
        <dbReference type="ChEBI" id="CHEBI:15378"/>
        <dbReference type="ChEBI" id="CHEBI:29746"/>
        <dbReference type="ChEBI" id="CHEBI:30616"/>
        <dbReference type="ChEBI" id="CHEBI:43474"/>
        <dbReference type="ChEBI" id="CHEBI:57925"/>
        <dbReference type="ChEBI" id="CHEBI:456216"/>
    </reaction>
    <physiologicalReaction direction="left-to-right" evidence="56">
        <dbReference type="Rhea" id="RHEA:66401"/>
    </physiologicalReaction>
</comment>
<evidence type="ECO:0000256" key="58">
    <source>
        <dbReference type="ARBA" id="ARBA00052963"/>
    </source>
</evidence>
<comment type="subcellular location">
    <subcellularLocation>
        <location evidence="3">Apical cell membrane</location>
        <topology evidence="3">Multi-pass membrane protein</topology>
    </subcellularLocation>
    <subcellularLocation>
        <location evidence="6">Basolateral cell membrane</location>
        <topology evidence="6">Multi-pass membrane protein</topology>
    </subcellularLocation>
    <subcellularLocation>
        <location evidence="5">Early endosome membrane</location>
        <topology evidence="5">Multi-pass membrane protein</topology>
    </subcellularLocation>
    <subcellularLocation>
        <location evidence="4">Endoplasmic reticulum membrane</location>
        <topology evidence="4">Multi-pass membrane protein</topology>
    </subcellularLocation>
    <subcellularLocation>
        <location evidence="2">Recycling endosome membrane</location>
        <topology evidence="2">Multi-pass membrane protein</topology>
    </subcellularLocation>
</comment>
<dbReference type="PRINTS" id="PR01851">
    <property type="entry name" value="CYSFIBREGLTR"/>
</dbReference>
<dbReference type="PROSITE" id="PS50893">
    <property type="entry name" value="ABC_TRANSPORTER_2"/>
    <property type="match status" value="2"/>
</dbReference>
<dbReference type="EC" id="7.6.2.2" evidence="8"/>
<evidence type="ECO:0000256" key="52">
    <source>
        <dbReference type="ARBA" id="ARBA00051304"/>
    </source>
</evidence>
<evidence type="ECO:0000256" key="32">
    <source>
        <dbReference type="ARBA" id="ARBA00024167"/>
    </source>
</evidence>
<dbReference type="CDD" id="cd18593">
    <property type="entry name" value="ABC_6TM_MRP4_D1_like"/>
    <property type="match status" value="1"/>
</dbReference>
<evidence type="ECO:0000256" key="24">
    <source>
        <dbReference type="ARBA" id="ARBA00023136"/>
    </source>
</evidence>
<comment type="catalytic activity">
    <reaction evidence="50">
        <text>leukotriene B4(in) + ATP + H2O = leukotriene B4(out) + ADP + phosphate + H(+)</text>
        <dbReference type="Rhea" id="RHEA:66424"/>
        <dbReference type="ChEBI" id="CHEBI:15377"/>
        <dbReference type="ChEBI" id="CHEBI:15378"/>
        <dbReference type="ChEBI" id="CHEBI:30616"/>
        <dbReference type="ChEBI" id="CHEBI:43474"/>
        <dbReference type="ChEBI" id="CHEBI:57461"/>
        <dbReference type="ChEBI" id="CHEBI:456216"/>
    </reaction>
</comment>
<comment type="catalytic activity">
    <reaction evidence="52">
        <text>taurochenodeoxycholate(in) + glutathione(in) + ATP + H2O = taurochenodeoxycholate(out) + glutathione(out) + ADP + phosphate + H(+)</text>
        <dbReference type="Rhea" id="RHEA:66412"/>
        <dbReference type="ChEBI" id="CHEBI:9407"/>
        <dbReference type="ChEBI" id="CHEBI:15377"/>
        <dbReference type="ChEBI" id="CHEBI:15378"/>
        <dbReference type="ChEBI" id="CHEBI:30616"/>
        <dbReference type="ChEBI" id="CHEBI:43474"/>
        <dbReference type="ChEBI" id="CHEBI:57925"/>
        <dbReference type="ChEBI" id="CHEBI:456216"/>
    </reaction>
    <physiologicalReaction direction="left-to-right" evidence="52">
        <dbReference type="Rhea" id="RHEA:66413"/>
    </physiologicalReaction>
</comment>
<comment type="subunit">
    <text evidence="61">Monomer; does not require oligomerization for channel activity. May form oligomers in the membrane. Interacts with SLC26A3, SLC26A6 and NHERF1. Interacts with SHANK2. Interacts with MYO6. Interacts (via C-terminus) with GOPC (via PDZ domain); this promotes CFTR internalization and thereby decreases channel activity. Interacts with SLC4A7 through NHERF1. Found in a complex with MYO5B and RAB11A. Interacts with ANO1. Interacts with SLC26A8. Interacts with AHCYL1; the interaction increases CFTR activity. Interacts with CSE1L. The core-glycosylated form interacts with GORASP2 (via PDZ GRASP-type 1 domain) in respone to ER stress. Interacts with MARCHF2; the interaction leads to CFTR ubiqtuitination and degradation. Interacts with ADGRG2.</text>
</comment>
<evidence type="ECO:0000256" key="54">
    <source>
        <dbReference type="ARBA" id="ARBA00051624"/>
    </source>
</evidence>
<evidence type="ECO:0000256" key="41">
    <source>
        <dbReference type="ARBA" id="ARBA00047523"/>
    </source>
</evidence>
<feature type="transmembrane region" description="Helical" evidence="63">
    <location>
        <begin position="579"/>
        <end position="598"/>
    </location>
</feature>
<dbReference type="GO" id="GO:0055038">
    <property type="term" value="C:recycling endosome membrane"/>
    <property type="evidence" value="ECO:0007669"/>
    <property type="project" value="UniProtKB-SubCell"/>
</dbReference>
<dbReference type="Bgee" id="ENSSSCG00000009497">
    <property type="expression patterns" value="Expressed in duodenum and 5 other cell types or tissues"/>
</dbReference>
<feature type="region of interest" description="Disordered" evidence="62">
    <location>
        <begin position="505"/>
        <end position="542"/>
    </location>
</feature>
<keyword evidence="24 63" id="KW-0472">Membrane</keyword>
<dbReference type="InterPro" id="IPR050173">
    <property type="entry name" value="ABC_transporter_C-like"/>
</dbReference>
<comment type="catalytic activity">
    <reaction evidence="57">
        <text>glycodeoxycholate(in) + glutathione(in) + ATP + H2O = glycodeoxycholate(out) + glutathione(out) + ADP + phosphate + H(+)</text>
        <dbReference type="Rhea" id="RHEA:66380"/>
        <dbReference type="ChEBI" id="CHEBI:15377"/>
        <dbReference type="ChEBI" id="CHEBI:15378"/>
        <dbReference type="ChEBI" id="CHEBI:30616"/>
        <dbReference type="ChEBI" id="CHEBI:43474"/>
        <dbReference type="ChEBI" id="CHEBI:57925"/>
        <dbReference type="ChEBI" id="CHEBI:82982"/>
        <dbReference type="ChEBI" id="CHEBI:456216"/>
    </reaction>
    <physiologicalReaction direction="left-to-right" evidence="57">
        <dbReference type="Rhea" id="RHEA:66381"/>
    </physiologicalReaction>
</comment>
<dbReference type="InParanoid" id="F1RP55"/>
<dbReference type="InterPro" id="IPR030240">
    <property type="entry name" value="ABCC4_TMD1"/>
</dbReference>
<evidence type="ECO:0000256" key="9">
    <source>
        <dbReference type="ARBA" id="ARBA00012195"/>
    </source>
</evidence>
<feature type="transmembrane region" description="Helical" evidence="63">
    <location>
        <begin position="208"/>
        <end position="227"/>
    </location>
</feature>
<dbReference type="GO" id="GO:0005260">
    <property type="term" value="F:intracellularly ATP-gated chloride channel activity"/>
    <property type="evidence" value="ECO:0007669"/>
    <property type="project" value="UniProtKB-EC"/>
</dbReference>
<dbReference type="InterPro" id="IPR017871">
    <property type="entry name" value="ABC_transporter-like_CS"/>
</dbReference>
<dbReference type="GO" id="GO:0016324">
    <property type="term" value="C:apical plasma membrane"/>
    <property type="evidence" value="ECO:0007669"/>
    <property type="project" value="UniProtKB-SubCell"/>
</dbReference>
<evidence type="ECO:0000256" key="44">
    <source>
        <dbReference type="ARBA" id="ARBA00048665"/>
    </source>
</evidence>
<feature type="transmembrane region" description="Helical" evidence="63">
    <location>
        <begin position="342"/>
        <end position="361"/>
    </location>
</feature>
<dbReference type="GO" id="GO:0005524">
    <property type="term" value="F:ATP binding"/>
    <property type="evidence" value="ECO:0007669"/>
    <property type="project" value="UniProtKB-KW"/>
</dbReference>
<comment type="catalytic activity">
    <reaction evidence="43">
        <text>an S-substituted glutathione(in) + ATP + H2O = an S-substituted glutathione(out) + ADP + phosphate + H(+)</text>
        <dbReference type="Rhea" id="RHEA:19121"/>
        <dbReference type="ChEBI" id="CHEBI:15377"/>
        <dbReference type="ChEBI" id="CHEBI:15378"/>
        <dbReference type="ChEBI" id="CHEBI:30616"/>
        <dbReference type="ChEBI" id="CHEBI:43474"/>
        <dbReference type="ChEBI" id="CHEBI:90779"/>
        <dbReference type="ChEBI" id="CHEBI:456216"/>
        <dbReference type="EC" id="7.6.2.3"/>
    </reaction>
    <physiologicalReaction direction="left-to-right" evidence="43">
        <dbReference type="Rhea" id="RHEA:19122"/>
    </physiologicalReaction>
</comment>
<dbReference type="InterPro" id="IPR003593">
    <property type="entry name" value="AAA+_ATPase"/>
</dbReference>
<protein>
    <recommendedName>
        <fullName evidence="10">Cystic fibrosis transmembrane conductance regulator</fullName>
        <ecNumber evidence="9">5.6.1.6</ecNumber>
        <ecNumber evidence="8">7.6.2.2</ecNumber>
        <ecNumber evidence="33">7.6.2.3</ecNumber>
    </recommendedName>
    <alternativeName>
        <fullName evidence="34">ATP-binding cassette sub-family C member 7</fullName>
    </alternativeName>
    <alternativeName>
        <fullName evidence="35">Channel conductance-controlling ATPase</fullName>
    </alternativeName>
    <alternativeName>
        <fullName evidence="60">Multidrug resistance-associated protein 4</fullName>
    </alternativeName>
    <alternativeName>
        <fullName evidence="36">cAMP-dependent chloride channel</fullName>
    </alternativeName>
</protein>
<feature type="transmembrane region" description="Helical" evidence="63">
    <location>
        <begin position="844"/>
        <end position="865"/>
    </location>
</feature>
<evidence type="ECO:0000256" key="63">
    <source>
        <dbReference type="SAM" id="Phobius"/>
    </source>
</evidence>
<evidence type="ECO:0000256" key="55">
    <source>
        <dbReference type="ARBA" id="ARBA00051844"/>
    </source>
</evidence>
<dbReference type="GO" id="GO:0016323">
    <property type="term" value="C:basolateral plasma membrane"/>
    <property type="evidence" value="ECO:0007669"/>
    <property type="project" value="UniProtKB-SubCell"/>
</dbReference>
<evidence type="ECO:0000256" key="36">
    <source>
        <dbReference type="ARBA" id="ARBA00033163"/>
    </source>
</evidence>
<evidence type="ECO:0000256" key="42">
    <source>
        <dbReference type="ARBA" id="ARBA00047576"/>
    </source>
</evidence>
<reference evidence="67" key="1">
    <citation type="submission" date="2009-11" db="EMBL/GenBank/DDBJ databases">
        <authorList>
            <consortium name="Porcine genome sequencing project"/>
        </authorList>
    </citation>
    <scope>NUCLEOTIDE SEQUENCE [LARGE SCALE GENOMIC DNA]</scope>
    <source>
        <strain evidence="67">Duroc</strain>
    </source>
</reference>
<name>F1RP55_PIG</name>
<feature type="transmembrane region" description="Helical" evidence="63">
    <location>
        <begin position="134"/>
        <end position="158"/>
    </location>
</feature>
<comment type="catalytic activity">
    <reaction evidence="48">
        <text>prostaglandin E1(in) + ATP + H2O = prostaglandin E1(out) + ADP + phosphate + H(+)</text>
        <dbReference type="Rhea" id="RHEA:66392"/>
        <dbReference type="ChEBI" id="CHEBI:15377"/>
        <dbReference type="ChEBI" id="CHEBI:15378"/>
        <dbReference type="ChEBI" id="CHEBI:30616"/>
        <dbReference type="ChEBI" id="CHEBI:43474"/>
        <dbReference type="ChEBI" id="CHEBI:57397"/>
        <dbReference type="ChEBI" id="CHEBI:456216"/>
    </reaction>
    <physiologicalReaction direction="left-to-right" evidence="48">
        <dbReference type="Rhea" id="RHEA:66393"/>
    </physiologicalReaction>
</comment>
<comment type="catalytic activity">
    <reaction evidence="39">
        <text>hydrogencarbonate(in) = hydrogencarbonate(out)</text>
        <dbReference type="Rhea" id="RHEA:28695"/>
        <dbReference type="ChEBI" id="CHEBI:17544"/>
    </reaction>
</comment>
<evidence type="ECO:0000256" key="31">
    <source>
        <dbReference type="ARBA" id="ARBA00023303"/>
    </source>
</evidence>
<comment type="catalytic activity">
    <reaction evidence="53">
        <text>3',5'-cyclic AMP(in) + ATP + H2O = 3',5'-cyclic AMP(out) + ADP + phosphate + H(+)</text>
        <dbReference type="Rhea" id="RHEA:66184"/>
        <dbReference type="ChEBI" id="CHEBI:15377"/>
        <dbReference type="ChEBI" id="CHEBI:15378"/>
        <dbReference type="ChEBI" id="CHEBI:30616"/>
        <dbReference type="ChEBI" id="CHEBI:43474"/>
        <dbReference type="ChEBI" id="CHEBI:58165"/>
        <dbReference type="ChEBI" id="CHEBI:456216"/>
    </reaction>
    <physiologicalReaction direction="left-to-right" evidence="53">
        <dbReference type="Rhea" id="RHEA:66185"/>
    </physiologicalReaction>
</comment>
<comment type="similarity">
    <text evidence="7">Belongs to the ABC transporter superfamily. ABCC family. CFTR transporter (TC 3.A.1.202) subfamily.</text>
</comment>
<dbReference type="STRING" id="9823.ENSSSCP00000010143"/>
<evidence type="ECO:0000256" key="11">
    <source>
        <dbReference type="ARBA" id="ARBA00022448"/>
    </source>
</evidence>
<evidence type="ECO:0000256" key="25">
    <source>
        <dbReference type="ARBA" id="ARBA00023139"/>
    </source>
</evidence>
<reference evidence="66" key="2">
    <citation type="journal article" date="2020" name="Gigascience">
        <title>An improved pig reference genome sequence to enable pig genetics and genomics research.</title>
        <authorList>
            <person name="Warr A."/>
            <person name="Affara N."/>
            <person name="Aken B."/>
            <person name="Beiki H."/>
            <person name="Bickhart D.M."/>
            <person name="Billis K."/>
            <person name="Chow W."/>
            <person name="Eory L."/>
            <person name="Finlayson H.A."/>
            <person name="Flicek P."/>
            <person name="Giron C.G."/>
            <person name="Griffin D.K."/>
            <person name="Hall R."/>
            <person name="Hannum G."/>
            <person name="Hourlier T."/>
            <person name="Howe K."/>
            <person name="Hume D.A."/>
            <person name="Izuogu O."/>
            <person name="Kim K."/>
            <person name="Koren S."/>
            <person name="Liu H."/>
            <person name="Manchanda N."/>
            <person name="Martin F.J."/>
            <person name="Nonneman D.J."/>
            <person name="O'Connor R.E."/>
            <person name="Phillippy A.M."/>
            <person name="Rohrer G.A."/>
            <person name="Rosen B.D."/>
            <person name="Rund L.A."/>
            <person name="Sargent C.A."/>
            <person name="Schook L.B."/>
            <person name="Schroeder S.G."/>
            <person name="Schwartz A.S."/>
            <person name="Skinner B.M."/>
            <person name="Talbot R."/>
            <person name="Tseng E."/>
            <person name="Tuggle C.K."/>
            <person name="Watson M."/>
            <person name="Smith T.P.L."/>
            <person name="Archibald A.L."/>
        </authorList>
    </citation>
    <scope>NUCLEOTIDE SEQUENCE [LARGE SCALE GENOMIC DNA]</scope>
    <source>
        <strain evidence="66">Duroc</strain>
    </source>
</reference>
<dbReference type="Proteomes" id="UP000008227">
    <property type="component" value="Chromosome 11"/>
</dbReference>
<evidence type="ECO:0000256" key="21">
    <source>
        <dbReference type="ARBA" id="ARBA00022989"/>
    </source>
</evidence>
<evidence type="ECO:0000256" key="49">
    <source>
        <dbReference type="ARBA" id="ARBA00051057"/>
    </source>
</evidence>
<evidence type="ECO:0000256" key="61">
    <source>
        <dbReference type="ARBA" id="ARBA00093570"/>
    </source>
</evidence>
<reference evidence="66" key="4">
    <citation type="submission" date="2025-09" db="UniProtKB">
        <authorList>
            <consortium name="Ensembl"/>
        </authorList>
    </citation>
    <scope>IDENTIFICATION</scope>
</reference>
<feature type="compositionally biased region" description="Low complexity" evidence="62">
    <location>
        <begin position="517"/>
        <end position="530"/>
    </location>
</feature>
<evidence type="ECO:0000256" key="50">
    <source>
        <dbReference type="ARBA" id="ARBA00051151"/>
    </source>
</evidence>
<keyword evidence="21 63" id="KW-1133">Transmembrane helix</keyword>
<evidence type="ECO:0000256" key="48">
    <source>
        <dbReference type="ARBA" id="ARBA00050718"/>
    </source>
</evidence>
<evidence type="ECO:0000256" key="45">
    <source>
        <dbReference type="ARBA" id="ARBA00048778"/>
    </source>
</evidence>
<feature type="transmembrane region" description="Helical" evidence="63">
    <location>
        <begin position="314"/>
        <end position="336"/>
    </location>
</feature>
<evidence type="ECO:0000256" key="8">
    <source>
        <dbReference type="ARBA" id="ARBA00012191"/>
    </source>
</evidence>
<dbReference type="SUPFAM" id="SSF52540">
    <property type="entry name" value="P-loop containing nucleoside triphosphate hydrolases"/>
    <property type="match status" value="2"/>
</dbReference>
<dbReference type="GO" id="GO:0008559">
    <property type="term" value="F:ABC-type xenobiotic transporter activity"/>
    <property type="evidence" value="ECO:0007669"/>
    <property type="project" value="UniProtKB-EC"/>
</dbReference>
<comment type="catalytic activity">
    <reaction evidence="58">
        <text>3',5'-cyclic GMP(in) + ATP + H2O = 3',5'-cyclic GMP(out) + ADP + phosphate + H(+)</text>
        <dbReference type="Rhea" id="RHEA:66188"/>
        <dbReference type="ChEBI" id="CHEBI:15377"/>
        <dbReference type="ChEBI" id="CHEBI:15378"/>
        <dbReference type="ChEBI" id="CHEBI:30616"/>
        <dbReference type="ChEBI" id="CHEBI:43474"/>
        <dbReference type="ChEBI" id="CHEBI:57746"/>
        <dbReference type="ChEBI" id="CHEBI:456216"/>
    </reaction>
    <physiologicalReaction direction="left-to-right" evidence="58">
        <dbReference type="Rhea" id="RHEA:66189"/>
    </physiologicalReaction>
</comment>
<feature type="transmembrane region" description="Helical" evidence="63">
    <location>
        <begin position="707"/>
        <end position="727"/>
    </location>
</feature>
<evidence type="ECO:0000256" key="18">
    <source>
        <dbReference type="ARBA" id="ARBA00022840"/>
    </source>
</evidence>
<evidence type="ECO:0000256" key="27">
    <source>
        <dbReference type="ARBA" id="ARBA00023180"/>
    </source>
</evidence>
<dbReference type="SMART" id="SM00382">
    <property type="entry name" value="AAA"/>
    <property type="match status" value="1"/>
</dbReference>
<keyword evidence="20" id="KW-1278">Translocase</keyword>
<dbReference type="GeneTree" id="ENSGT00940000153931"/>
<dbReference type="InterPro" id="IPR009147">
    <property type="entry name" value="CFTR/ABCC7"/>
</dbReference>
<dbReference type="PANTHER" id="PTHR24223:SF357">
    <property type="entry name" value="ATP-BINDING CASSETTE SUB-FAMILY C MEMBER 4"/>
    <property type="match status" value="1"/>
</dbReference>
<keyword evidence="25" id="KW-0564">Palmitate</keyword>
<keyword evidence="19" id="KW-0832">Ubl conjugation</keyword>
<keyword evidence="16" id="KW-0967">Endosome</keyword>
<evidence type="ECO:0000256" key="56">
    <source>
        <dbReference type="ARBA" id="ARBA00052534"/>
    </source>
</evidence>
<keyword evidence="30" id="KW-0449">Lipoprotein</keyword>
<keyword evidence="23" id="KW-0406">Ion transport</keyword>
<sequence length="1147" mass="129945">MLPVYPEAKHNPLRDSNICSRLLFWWLTPLLRVGYKRRLEEDDMYSVLPEDRSAHLGEELQGYWHREVSRAEKDAQEPSLTKAIIKCYWKPYLVLGIFTFLEEGTRIVQPVLLGKIISYLEYYDPSDSAAFHEALAYAAGLSICVLTWAFLHHLYFYYIQRVGMRLRVAVCHMIYHKALRLSNSATRETSTGQIVNLLSNDVNRFDQVTMFLHFLWVGPLQAVVVTALLWMEVGISCLAGMAVLILLLLLQSCIGKSFSSLRSKTAAYTDDRIRTVSEVITGIRTVKMYTWEKSIMALIARLRRKEVSKILRSSYLRGLNLASFFALSKIMVFVTFITSEVLGNVITASQVFVVVTLFEALRLTGTLHFPMAVEKVSEAVVSIRRVKDWQLLEDDLTVGDRGTPLSAGQKARISLARAVYQDADIYLLDDPLSAVDAGVSKHLFEQCIRQALHEKITILVTHQLQYLKDASQILILKDGKIMKKGTFAAFPKPGVDFEDIPLKEKEAEPPPVPDSPTPRSQASESSVESQENPRPLLEDAAPQDQDAENIRVTLSLESRSDGKVGFKTYKNYFISGDNWFIIIFLILVNIAAQVSYVLQDWWLSSWANGQSSLYAIEYLKGKITFIPDPVWYLTAYSVLTAGTILFGITRSLLMFYILVNSSQTFHNKMLESILRAPVLFFSRNPTGRILNRFSKDTGHMDDLLPQIIQDFMQTFLLVMGVVGVMVVVIPWTAILLIPLGIIFFVLRRYFLETSRDVKRLECATRSPVFSHLASSLQGRWTIRAFKAQQRFQELFDAHQDLHSEAWFLSLTTSRWFALCLDAICAIFVIGVAFGSLFLAETLNVGQVGLVLSLALTFMVMVPRCVRQSAEAETMMISVERVTEYIDLEKEASWEYEYRPLPSWPHEGRIHFSYVSFRYSSDGPVVLSELVPWITSRSKVGIVGRTGAGKSSLVSALFRLSEPEGIIRIDGIRTTSIGLHDLRKKMSVVPQEPVLFTGTMRKNLDPFNEHTDEELWNALEEVQLKEAVEGLPGRLNTELAESGSNLSAGQRQLVSFARAILRKNQILIIDKATSNVDPRTDELIKKNIHEKFAQCTVLTITNRLSTVIDSEFVMVLDSGRQIEFSQPYKLLLNRNSLFYKMVQHLGEA</sequence>
<evidence type="ECO:0000313" key="66">
    <source>
        <dbReference type="Ensembl" id="ENSSSCP00000010143.5"/>
    </source>
</evidence>
<accession>F1RP55</accession>
<organism evidence="66 67">
    <name type="scientific">Sus scrofa</name>
    <name type="common">Pig</name>
    <dbReference type="NCBI Taxonomy" id="9823"/>
    <lineage>
        <taxon>Eukaryota</taxon>
        <taxon>Metazoa</taxon>
        <taxon>Chordata</taxon>
        <taxon>Craniata</taxon>
        <taxon>Vertebrata</taxon>
        <taxon>Euteleostomi</taxon>
        <taxon>Mammalia</taxon>
        <taxon>Eutheria</taxon>
        <taxon>Laurasiatheria</taxon>
        <taxon>Artiodactyla</taxon>
        <taxon>Suina</taxon>
        <taxon>Suidae</taxon>
        <taxon>Sus</taxon>
    </lineage>
</organism>
<dbReference type="FunFam" id="1.20.1560.10:FF:000027">
    <property type="entry name" value="ATP-binding cassette subfamily C member 4"/>
    <property type="match status" value="1"/>
</dbReference>
<evidence type="ECO:0000256" key="38">
    <source>
        <dbReference type="ARBA" id="ARBA00034073"/>
    </source>
</evidence>
<evidence type="ECO:0000256" key="6">
    <source>
        <dbReference type="ARBA" id="ARBA00004554"/>
    </source>
</evidence>
<evidence type="ECO:0000256" key="53">
    <source>
        <dbReference type="ARBA" id="ARBA00051604"/>
    </source>
</evidence>
<dbReference type="FunFam" id="1.20.1560.10:FF:000014">
    <property type="entry name" value="Multidrug resistance-associated protein member 4"/>
    <property type="match status" value="1"/>
</dbReference>
<feature type="transmembrane region" description="Helical" evidence="63">
    <location>
        <begin position="233"/>
        <end position="254"/>
    </location>
</feature>
<evidence type="ECO:0000256" key="23">
    <source>
        <dbReference type="ARBA" id="ARBA00023065"/>
    </source>
</evidence>
<evidence type="ECO:0000256" key="5">
    <source>
        <dbReference type="ARBA" id="ARBA00004520"/>
    </source>
</evidence>
<dbReference type="GO" id="GO:0031901">
    <property type="term" value="C:early endosome membrane"/>
    <property type="evidence" value="ECO:0007669"/>
    <property type="project" value="UniProtKB-SubCell"/>
</dbReference>
<dbReference type="Gene3D" id="3.40.50.300">
    <property type="entry name" value="P-loop containing nucleotide triphosphate hydrolases"/>
    <property type="match status" value="2"/>
</dbReference>
<comment type="catalytic activity">
    <reaction evidence="49">
        <text>cholate(in) + glutathione(in) + ATP + H2O = cholate(out) + glutathione(out) + ADP + phosphate + H(+)</text>
        <dbReference type="Rhea" id="RHEA:66396"/>
        <dbReference type="ChEBI" id="CHEBI:15377"/>
        <dbReference type="ChEBI" id="CHEBI:15378"/>
        <dbReference type="ChEBI" id="CHEBI:29747"/>
        <dbReference type="ChEBI" id="CHEBI:30616"/>
        <dbReference type="ChEBI" id="CHEBI:43474"/>
        <dbReference type="ChEBI" id="CHEBI:57925"/>
        <dbReference type="ChEBI" id="CHEBI:456216"/>
    </reaction>
    <physiologicalReaction direction="left-to-right" evidence="49">
        <dbReference type="Rhea" id="RHEA:66397"/>
    </physiologicalReaction>
</comment>
<evidence type="ECO:0000256" key="34">
    <source>
        <dbReference type="ARBA" id="ARBA00029720"/>
    </source>
</evidence>
<comment type="catalytic activity">
    <reaction evidence="46">
        <text>tauroursodeoxycholate(in) + glutathione(in) + ATP + H2O = tauroursodeoxycholate(out) + glutathione(out) + ADP + phosphate + H(+)</text>
        <dbReference type="Rhea" id="RHEA:66420"/>
        <dbReference type="ChEBI" id="CHEBI:15377"/>
        <dbReference type="ChEBI" id="CHEBI:15378"/>
        <dbReference type="ChEBI" id="CHEBI:30616"/>
        <dbReference type="ChEBI" id="CHEBI:43474"/>
        <dbReference type="ChEBI" id="CHEBI:57925"/>
        <dbReference type="ChEBI" id="CHEBI:132028"/>
        <dbReference type="ChEBI" id="CHEBI:456216"/>
    </reaction>
    <physiologicalReaction direction="left-to-right" evidence="46">
        <dbReference type="Rhea" id="RHEA:66421"/>
    </physiologicalReaction>
</comment>
<evidence type="ECO:0000256" key="51">
    <source>
        <dbReference type="ARBA" id="ARBA00051287"/>
    </source>
</evidence>
<evidence type="ECO:0000313" key="67">
    <source>
        <dbReference type="Proteomes" id="UP000008227"/>
    </source>
</evidence>
<evidence type="ECO:0000256" key="46">
    <source>
        <dbReference type="ARBA" id="ARBA00050117"/>
    </source>
</evidence>
<keyword evidence="13" id="KW-0597">Phosphoprotein</keyword>
<comment type="catalytic activity">
    <reaction evidence="47">
        <text>glycoursodeoxycholate(in) + glutathione(in) + ATP + H2O = glycoursodeoxycholate(out) + glutathione(out) + ADP + phosphate + H(+)</text>
        <dbReference type="Rhea" id="RHEA:66416"/>
        <dbReference type="ChEBI" id="CHEBI:15377"/>
        <dbReference type="ChEBI" id="CHEBI:15378"/>
        <dbReference type="ChEBI" id="CHEBI:30616"/>
        <dbReference type="ChEBI" id="CHEBI:43474"/>
        <dbReference type="ChEBI" id="CHEBI:57925"/>
        <dbReference type="ChEBI" id="CHEBI:132030"/>
        <dbReference type="ChEBI" id="CHEBI:456216"/>
    </reaction>
    <physiologicalReaction direction="left-to-right" evidence="47">
        <dbReference type="Rhea" id="RHEA:66417"/>
    </physiologicalReaction>
</comment>
<evidence type="ECO:0000256" key="40">
    <source>
        <dbReference type="ARBA" id="ARBA00047279"/>
    </source>
</evidence>
<comment type="subunit">
    <text evidence="59">Interacts (via PDZ-binding motif) with SNX27 (via PDZ domain); this interaction accelerates MRP4 internalization.</text>
</comment>
<dbReference type="PANTHER" id="PTHR24223">
    <property type="entry name" value="ATP-BINDING CASSETTE SUB-FAMILY C"/>
    <property type="match status" value="1"/>
</dbReference>
<evidence type="ECO:0000256" key="20">
    <source>
        <dbReference type="ARBA" id="ARBA00022967"/>
    </source>
</evidence>
<comment type="catalytic activity">
    <reaction evidence="38">
        <text>ATP + H2O + closed Cl(-) channel = ADP + phosphate + open Cl(-) channel.</text>
        <dbReference type="EC" id="5.6.1.6"/>
    </reaction>
</comment>
<reference evidence="66" key="3">
    <citation type="submission" date="2025-08" db="UniProtKB">
        <authorList>
            <consortium name="Ensembl"/>
        </authorList>
    </citation>
    <scope>IDENTIFICATION</scope>
</reference>
<dbReference type="GO" id="GO:0005789">
    <property type="term" value="C:endoplasmic reticulum membrane"/>
    <property type="evidence" value="ECO:0007669"/>
    <property type="project" value="UniProtKB-SubCell"/>
</dbReference>
<evidence type="ECO:0000256" key="22">
    <source>
        <dbReference type="ARBA" id="ARBA00023055"/>
    </source>
</evidence>
<dbReference type="CDD" id="cd03244">
    <property type="entry name" value="ABCC_MRP_domain2"/>
    <property type="match status" value="1"/>
</dbReference>
<keyword evidence="28" id="KW-0868">Chloride</keyword>
<dbReference type="Pfam" id="PF00664">
    <property type="entry name" value="ABC_membrane"/>
    <property type="match status" value="2"/>
</dbReference>
<gene>
    <name evidence="66" type="primary">LOC102167784</name>
</gene>
<dbReference type="Ensembl" id="ENSSSCT00000010414.6">
    <property type="protein sequence ID" value="ENSSSCP00000010143.5"/>
    <property type="gene ID" value="ENSSSCG00000009497.6"/>
</dbReference>
<comment type="catalytic activity">
    <reaction evidence="55">
        <text>taurocholate(in) + glutathione(in) + ATP + H2O = taurocholate(out) + glutathione(out) + ADP + phosphate + H(+)</text>
        <dbReference type="Rhea" id="RHEA:66404"/>
        <dbReference type="ChEBI" id="CHEBI:15377"/>
        <dbReference type="ChEBI" id="CHEBI:15378"/>
        <dbReference type="ChEBI" id="CHEBI:30616"/>
        <dbReference type="ChEBI" id="CHEBI:36257"/>
        <dbReference type="ChEBI" id="CHEBI:43474"/>
        <dbReference type="ChEBI" id="CHEBI:57925"/>
        <dbReference type="ChEBI" id="CHEBI:456216"/>
    </reaction>
    <physiologicalReaction direction="left-to-right" evidence="55">
        <dbReference type="Rhea" id="RHEA:66405"/>
    </physiologicalReaction>
</comment>
<comment type="catalytic activity">
    <reaction evidence="40">
        <text>dehydroepiandrosterone 3-sulfate(in) + ATP + H2O = dehydroepiandrosterone 3-sulfate(out) + ADP + phosphate + H(+)</text>
        <dbReference type="Rhea" id="RHEA:61364"/>
        <dbReference type="ChEBI" id="CHEBI:15377"/>
        <dbReference type="ChEBI" id="CHEBI:15378"/>
        <dbReference type="ChEBI" id="CHEBI:30616"/>
        <dbReference type="ChEBI" id="CHEBI:43474"/>
        <dbReference type="ChEBI" id="CHEBI:57905"/>
        <dbReference type="ChEBI" id="CHEBI:456216"/>
    </reaction>
    <physiologicalReaction direction="left-to-right" evidence="40">
        <dbReference type="Rhea" id="RHEA:61365"/>
    </physiologicalReaction>
</comment>
<feature type="transmembrane region" description="Helical" evidence="63">
    <location>
        <begin position="815"/>
        <end position="838"/>
    </location>
</feature>
<keyword evidence="26" id="KW-0869">Chloride channel</keyword>
<dbReference type="SUPFAM" id="SSF90123">
    <property type="entry name" value="ABC transporter transmembrane region"/>
    <property type="match status" value="2"/>
</dbReference>
<feature type="domain" description="ABC transporter" evidence="64">
    <location>
        <begin position="909"/>
        <end position="1142"/>
    </location>
</feature>
<keyword evidence="29" id="KW-0413">Isomerase</keyword>
<keyword evidence="17" id="KW-0256">Endoplasmic reticulum</keyword>
<evidence type="ECO:0000259" key="65">
    <source>
        <dbReference type="PROSITE" id="PS50929"/>
    </source>
</evidence>
<keyword evidence="31" id="KW-0407">Ion channel</keyword>
<dbReference type="PeptideAtlas" id="F1RP55"/>
<evidence type="ECO:0000256" key="30">
    <source>
        <dbReference type="ARBA" id="ARBA00023288"/>
    </source>
</evidence>
<evidence type="ECO:0000256" key="14">
    <source>
        <dbReference type="ARBA" id="ARBA00022692"/>
    </source>
</evidence>
<evidence type="ECO:0000256" key="35">
    <source>
        <dbReference type="ARBA" id="ARBA00031358"/>
    </source>
</evidence>
<feature type="transmembrane region" description="Helical" evidence="63">
    <location>
        <begin position="635"/>
        <end position="659"/>
    </location>
</feature>
<evidence type="ECO:0000256" key="62">
    <source>
        <dbReference type="SAM" id="MobiDB-lite"/>
    </source>
</evidence>
<dbReference type="InterPro" id="IPR003439">
    <property type="entry name" value="ABC_transporter-like_ATP-bd"/>
</dbReference>
<evidence type="ECO:0000256" key="10">
    <source>
        <dbReference type="ARBA" id="ARBA00016668"/>
    </source>
</evidence>
<comment type="catalytic activity">
    <reaction evidence="41">
        <text>leukotriene C4(in) + ATP + H2O = leukotriene C4(out) + ADP + phosphate + H(+)</text>
        <dbReference type="Rhea" id="RHEA:38963"/>
        <dbReference type="ChEBI" id="CHEBI:15377"/>
        <dbReference type="ChEBI" id="CHEBI:15378"/>
        <dbReference type="ChEBI" id="CHEBI:30616"/>
        <dbReference type="ChEBI" id="CHEBI:43474"/>
        <dbReference type="ChEBI" id="CHEBI:57973"/>
        <dbReference type="ChEBI" id="CHEBI:456216"/>
    </reaction>
    <physiologicalReaction direction="left-to-right" evidence="41">
        <dbReference type="Rhea" id="RHEA:38964"/>
    </physiologicalReaction>
</comment>
<evidence type="ECO:0000256" key="59">
    <source>
        <dbReference type="ARBA" id="ARBA00062847"/>
    </source>
</evidence>
<dbReference type="GO" id="GO:0006869">
    <property type="term" value="P:lipid transport"/>
    <property type="evidence" value="ECO:0007669"/>
    <property type="project" value="UniProtKB-KW"/>
</dbReference>
<dbReference type="FunFam" id="3.40.50.300:FF:000163">
    <property type="entry name" value="Multidrug resistance-associated protein member 4"/>
    <property type="match status" value="1"/>
</dbReference>
<evidence type="ECO:0000256" key="28">
    <source>
        <dbReference type="ARBA" id="ARBA00023214"/>
    </source>
</evidence>
<evidence type="ECO:0000256" key="12">
    <source>
        <dbReference type="ARBA" id="ARBA00022475"/>
    </source>
</evidence>
<dbReference type="InterPro" id="IPR036640">
    <property type="entry name" value="ABC1_TM_sf"/>
</dbReference>
<evidence type="ECO:0000256" key="1">
    <source>
        <dbReference type="ARBA" id="ARBA00001946"/>
    </source>
</evidence>
<feature type="domain" description="ABC transporter" evidence="64">
    <location>
        <begin position="244"/>
        <end position="503"/>
    </location>
</feature>
<dbReference type="InterPro" id="IPR027417">
    <property type="entry name" value="P-loop_NTPase"/>
</dbReference>
<proteinExistence type="inferred from homology"/>
<evidence type="ECO:0000256" key="3">
    <source>
        <dbReference type="ARBA" id="ARBA00004424"/>
    </source>
</evidence>
<keyword evidence="67" id="KW-1185">Reference proteome</keyword>
<keyword evidence="22" id="KW-0445">Lipid transport</keyword>
<evidence type="ECO:0000256" key="26">
    <source>
        <dbReference type="ARBA" id="ARBA00023173"/>
    </source>
</evidence>
<keyword evidence="11" id="KW-0813">Transport</keyword>
<dbReference type="InterPro" id="IPR011527">
    <property type="entry name" value="ABC1_TM_dom"/>
</dbReference>
<comment type="catalytic activity">
    <reaction evidence="45">
        <text>ATP + H2O = ADP + phosphate + H(+)</text>
        <dbReference type="Rhea" id="RHEA:13065"/>
        <dbReference type="ChEBI" id="CHEBI:15377"/>
        <dbReference type="ChEBI" id="CHEBI:15378"/>
        <dbReference type="ChEBI" id="CHEBI:30616"/>
        <dbReference type="ChEBI" id="CHEBI:43474"/>
        <dbReference type="ChEBI" id="CHEBI:456216"/>
    </reaction>
    <physiologicalReaction direction="left-to-right" evidence="45">
        <dbReference type="Rhea" id="RHEA:13066"/>
    </physiologicalReaction>
</comment>
<comment type="catalytic activity">
    <reaction evidence="54">
        <text>glycochenodeoxycholate(in) + glutathione(in) + ATP + H2O = glycochenodeoxycholate(out) + glutathione(out) + ADP + phosphate + H(+)</text>
        <dbReference type="Rhea" id="RHEA:66408"/>
        <dbReference type="ChEBI" id="CHEBI:15377"/>
        <dbReference type="ChEBI" id="CHEBI:15378"/>
        <dbReference type="ChEBI" id="CHEBI:30616"/>
        <dbReference type="ChEBI" id="CHEBI:36252"/>
        <dbReference type="ChEBI" id="CHEBI:43474"/>
        <dbReference type="ChEBI" id="CHEBI:57925"/>
        <dbReference type="ChEBI" id="CHEBI:456216"/>
    </reaction>
    <physiologicalReaction direction="left-to-right" evidence="54">
        <dbReference type="Rhea" id="RHEA:66409"/>
    </physiologicalReaction>
</comment>
<evidence type="ECO:0000256" key="60">
    <source>
        <dbReference type="ARBA" id="ARBA00082792"/>
    </source>
</evidence>
<evidence type="ECO:0000256" key="16">
    <source>
        <dbReference type="ARBA" id="ARBA00022753"/>
    </source>
</evidence>
<keyword evidence="15" id="KW-0547">Nucleotide-binding</keyword>